<reference evidence="1 2" key="1">
    <citation type="journal article" date="2013" name="Biodegradation">
        <title>Quantitative proteomic analysis of ibuprofen-degrading Patulibacter sp. strain I11.</title>
        <authorList>
            <person name="Almeida B."/>
            <person name="Kjeldal H."/>
            <person name="Lolas I."/>
            <person name="Knudsen A.D."/>
            <person name="Carvalho G."/>
            <person name="Nielsen K.L."/>
            <person name="Barreto Crespo M.T."/>
            <person name="Stensballe A."/>
            <person name="Nielsen J.L."/>
        </authorList>
    </citation>
    <scope>NUCLEOTIDE SEQUENCE [LARGE SCALE GENOMIC DNA]</scope>
    <source>
        <strain evidence="1 2">I11</strain>
    </source>
</reference>
<dbReference type="RefSeq" id="WP_007570307.1">
    <property type="nucleotide sequence ID" value="NZ_AGUD01000012.1"/>
</dbReference>
<name>H0E0T9_9ACTN</name>
<sequence>MDARFHDDVDFALSWVVDEQMERASHALVDEGRVWLIDPVGWEPALERVVELGTPVAVLQLLDRHARDSDAIARRLGVPLLRLPDALPGTPFEVVPLVRRRWWRESALWWPQRRVLVVPESVGSGSYFALGDGPLGVHPMMRLTPPTALRPFDPEHLLVGHGAPLHHDASAALATAIGRSRSDIPRGIARLPKLLRG</sequence>
<proteinExistence type="predicted"/>
<evidence type="ECO:0000313" key="2">
    <source>
        <dbReference type="Proteomes" id="UP000005143"/>
    </source>
</evidence>
<gene>
    <name evidence="1" type="ORF">PAI11_03970</name>
</gene>
<protein>
    <recommendedName>
        <fullName evidence="3">Metallo-beta-lactamase domain-containing protein</fullName>
    </recommendedName>
</protein>
<dbReference type="Proteomes" id="UP000005143">
    <property type="component" value="Unassembled WGS sequence"/>
</dbReference>
<accession>H0E0T9</accession>
<dbReference type="InterPro" id="IPR036866">
    <property type="entry name" value="RibonucZ/Hydroxyglut_hydro"/>
</dbReference>
<evidence type="ECO:0008006" key="3">
    <source>
        <dbReference type="Google" id="ProtNLM"/>
    </source>
</evidence>
<dbReference type="OrthoDB" id="5243607at2"/>
<dbReference type="AlphaFoldDB" id="H0E0T9"/>
<comment type="caution">
    <text evidence="1">The sequence shown here is derived from an EMBL/GenBank/DDBJ whole genome shotgun (WGS) entry which is preliminary data.</text>
</comment>
<dbReference type="SUPFAM" id="SSF56281">
    <property type="entry name" value="Metallo-hydrolase/oxidoreductase"/>
    <property type="match status" value="1"/>
</dbReference>
<keyword evidence="2" id="KW-1185">Reference proteome</keyword>
<evidence type="ECO:0000313" key="1">
    <source>
        <dbReference type="EMBL" id="EHN12703.1"/>
    </source>
</evidence>
<dbReference type="Gene3D" id="3.60.15.10">
    <property type="entry name" value="Ribonuclease Z/Hydroxyacylglutathione hydrolase-like"/>
    <property type="match status" value="1"/>
</dbReference>
<organism evidence="1 2">
    <name type="scientific">Patulibacter medicamentivorans</name>
    <dbReference type="NCBI Taxonomy" id="1097667"/>
    <lineage>
        <taxon>Bacteria</taxon>
        <taxon>Bacillati</taxon>
        <taxon>Actinomycetota</taxon>
        <taxon>Thermoleophilia</taxon>
        <taxon>Solirubrobacterales</taxon>
        <taxon>Patulibacteraceae</taxon>
        <taxon>Patulibacter</taxon>
    </lineage>
</organism>
<dbReference type="EMBL" id="AGUD01000012">
    <property type="protein sequence ID" value="EHN12703.1"/>
    <property type="molecule type" value="Genomic_DNA"/>
</dbReference>